<dbReference type="InterPro" id="IPR047675">
    <property type="entry name" value="Putative_zinc-bd"/>
</dbReference>
<evidence type="ECO:0000313" key="1">
    <source>
        <dbReference type="EMBL" id="QNP43752.1"/>
    </source>
</evidence>
<keyword evidence="2" id="KW-1185">Reference proteome</keyword>
<proteinExistence type="predicted"/>
<name>A0ABX6T4B2_9SPHN</name>
<reference evidence="1 2" key="1">
    <citation type="submission" date="2020-08" db="EMBL/GenBank/DDBJ databases">
        <title>Genome sequence of Sphingomonas daechungensis KACC 18115T.</title>
        <authorList>
            <person name="Hyun D.-W."/>
            <person name="Bae J.-W."/>
        </authorList>
    </citation>
    <scope>NUCLEOTIDE SEQUENCE [LARGE SCALE GENOMIC DNA]</scope>
    <source>
        <strain evidence="1 2">KACC 18115</strain>
    </source>
</reference>
<evidence type="ECO:0000313" key="2">
    <source>
        <dbReference type="Proteomes" id="UP000516134"/>
    </source>
</evidence>
<dbReference type="EMBL" id="CP060780">
    <property type="protein sequence ID" value="QNP43752.1"/>
    <property type="molecule type" value="Genomic_DNA"/>
</dbReference>
<accession>A0ABX6T4B2</accession>
<gene>
    <name evidence="1" type="ORF">H9L15_03575</name>
</gene>
<organism evidence="1 2">
    <name type="scientific">Sphingomonas daechungensis</name>
    <dbReference type="NCBI Taxonomy" id="1176646"/>
    <lineage>
        <taxon>Bacteria</taxon>
        <taxon>Pseudomonadati</taxon>
        <taxon>Pseudomonadota</taxon>
        <taxon>Alphaproteobacteria</taxon>
        <taxon>Sphingomonadales</taxon>
        <taxon>Sphingomonadaceae</taxon>
        <taxon>Sphingomonas</taxon>
    </lineage>
</organism>
<protein>
    <submittedName>
        <fullName evidence="1">Uncharacterized protein</fullName>
    </submittedName>
</protein>
<sequence>MPAILKEIGAKAIVRHEKRDATPEIEIGVEGGGWTFRSPYEDEDLAEWEALLFDAFATRSIAAFQSFATQLAELCSTDWHGDEKGWLPNSSELRAAIQVVRSLRPRDEAEACLAAQMVAVHLMQIKLSAQALKQSYPDPRTCAIAGKLGRTYAMQLETMAKLRGKVTRQRITVRKYSQHEHKHIHLHQGRLKMGTNPMDQESAKRLKQERLGNLRRAPRCLAQTQRGTPCQSPAIKGRKRCRLHGAQADRALRWAKLMGHLSMGVGHVKQLSSAVRGQGFSGICDDSGVRADYRSRRAPESGSALRGYRVLEQTF</sequence>
<dbReference type="Proteomes" id="UP000516134">
    <property type="component" value="Chromosome"/>
</dbReference>
<dbReference type="NCBIfam" id="NF041373">
    <property type="entry name" value="HGG_STG"/>
    <property type="match status" value="1"/>
</dbReference>